<reference evidence="5" key="1">
    <citation type="submission" date="2019-08" db="EMBL/GenBank/DDBJ databases">
        <title>The genome of the North American firefly Photinus pyralis.</title>
        <authorList>
            <consortium name="Photinus pyralis genome working group"/>
            <person name="Fallon T.R."/>
            <person name="Sander Lower S.E."/>
            <person name="Weng J.-K."/>
        </authorList>
    </citation>
    <scope>NUCLEOTIDE SEQUENCE</scope>
    <source>
        <strain evidence="5">TRF0915ILg1</strain>
        <tissue evidence="5">Whole body</tissue>
    </source>
</reference>
<evidence type="ECO:0000313" key="6">
    <source>
        <dbReference type="Proteomes" id="UP000801492"/>
    </source>
</evidence>
<organism evidence="5 6">
    <name type="scientific">Ignelater luminosus</name>
    <name type="common">Cucubano</name>
    <name type="synonym">Pyrophorus luminosus</name>
    <dbReference type="NCBI Taxonomy" id="2038154"/>
    <lineage>
        <taxon>Eukaryota</taxon>
        <taxon>Metazoa</taxon>
        <taxon>Ecdysozoa</taxon>
        <taxon>Arthropoda</taxon>
        <taxon>Hexapoda</taxon>
        <taxon>Insecta</taxon>
        <taxon>Pterygota</taxon>
        <taxon>Neoptera</taxon>
        <taxon>Endopterygota</taxon>
        <taxon>Coleoptera</taxon>
        <taxon>Polyphaga</taxon>
        <taxon>Elateriformia</taxon>
        <taxon>Elateroidea</taxon>
        <taxon>Elateridae</taxon>
        <taxon>Agrypninae</taxon>
        <taxon>Pyrophorini</taxon>
        <taxon>Ignelater</taxon>
    </lineage>
</organism>
<comment type="caution">
    <text evidence="5">The sequence shown here is derived from an EMBL/GenBank/DDBJ whole genome shotgun (WGS) entry which is preliminary data.</text>
</comment>
<dbReference type="EMBL" id="VTPC01063673">
    <property type="protein sequence ID" value="KAF2889696.1"/>
    <property type="molecule type" value="Genomic_DNA"/>
</dbReference>
<evidence type="ECO:0000313" key="5">
    <source>
        <dbReference type="EMBL" id="KAF2889696.1"/>
    </source>
</evidence>
<evidence type="ECO:0000256" key="3">
    <source>
        <dbReference type="ARBA" id="ARBA00022833"/>
    </source>
</evidence>
<dbReference type="AlphaFoldDB" id="A0A8K0G8I5"/>
<dbReference type="PROSITE" id="PS51800">
    <property type="entry name" value="ZF_CHHC_U11_48K"/>
    <property type="match status" value="1"/>
</dbReference>
<proteinExistence type="predicted"/>
<sequence>MKLQQSNPDPLMRCPFNGAHLVTKSRLQHHIIKCSVNYPNHFICPFNALHRFLNKEEYTQHLIDCPDAALSLPWKYSQTTKQGDLKQTPFHYGNTHSFHKEFEDWEAEYEQ</sequence>
<feature type="domain" description="CHHC U11-48K-type" evidence="4">
    <location>
        <begin position="11"/>
        <end position="38"/>
    </location>
</feature>
<dbReference type="GO" id="GO:0008270">
    <property type="term" value="F:zinc ion binding"/>
    <property type="evidence" value="ECO:0007669"/>
    <property type="project" value="UniProtKB-KW"/>
</dbReference>
<keyword evidence="6" id="KW-1185">Reference proteome</keyword>
<evidence type="ECO:0000256" key="2">
    <source>
        <dbReference type="ARBA" id="ARBA00022771"/>
    </source>
</evidence>
<evidence type="ECO:0000256" key="1">
    <source>
        <dbReference type="ARBA" id="ARBA00022723"/>
    </source>
</evidence>
<keyword evidence="3" id="KW-0862">Zinc</keyword>
<gene>
    <name evidence="5" type="ORF">ILUMI_16477</name>
</gene>
<keyword evidence="1" id="KW-0479">Metal-binding</keyword>
<keyword evidence="2" id="KW-0863">Zinc-finger</keyword>
<dbReference type="Pfam" id="PF05253">
    <property type="entry name" value="zf-U11-48K"/>
    <property type="match status" value="1"/>
</dbReference>
<dbReference type="OrthoDB" id="10069248at2759"/>
<protein>
    <recommendedName>
        <fullName evidence="4">CHHC U11-48K-type domain-containing protein</fullName>
    </recommendedName>
</protein>
<dbReference type="SUPFAM" id="SSF57667">
    <property type="entry name" value="beta-beta-alpha zinc fingers"/>
    <property type="match status" value="1"/>
</dbReference>
<accession>A0A8K0G8I5</accession>
<dbReference type="Proteomes" id="UP000801492">
    <property type="component" value="Unassembled WGS sequence"/>
</dbReference>
<dbReference type="InterPro" id="IPR022776">
    <property type="entry name" value="TRM13/UPF0224_CHHC_Znf_dom"/>
</dbReference>
<evidence type="ECO:0000259" key="4">
    <source>
        <dbReference type="PROSITE" id="PS51800"/>
    </source>
</evidence>
<name>A0A8K0G8I5_IGNLU</name>
<dbReference type="InterPro" id="IPR036236">
    <property type="entry name" value="Znf_C2H2_sf"/>
</dbReference>